<dbReference type="KEGG" id="fcy:FRACYDRAFT_250562"/>
<dbReference type="InterPro" id="IPR015943">
    <property type="entry name" value="WD40/YVTN_repeat-like_dom_sf"/>
</dbReference>
<evidence type="ECO:0000313" key="8">
    <source>
        <dbReference type="Proteomes" id="UP000095751"/>
    </source>
</evidence>
<dbReference type="AlphaFoldDB" id="A0A1E7EQ67"/>
<evidence type="ECO:0000256" key="3">
    <source>
        <dbReference type="ARBA" id="ARBA00022737"/>
    </source>
</evidence>
<dbReference type="EMBL" id="KV784383">
    <property type="protein sequence ID" value="OEU07936.1"/>
    <property type="molecule type" value="Genomic_DNA"/>
</dbReference>
<keyword evidence="8" id="KW-1185">Reference proteome</keyword>
<dbReference type="OrthoDB" id="48792at2759"/>
<dbReference type="InterPro" id="IPR036322">
    <property type="entry name" value="WD40_repeat_dom_sf"/>
</dbReference>
<keyword evidence="3" id="KW-0677">Repeat</keyword>
<reference evidence="7 8" key="1">
    <citation type="submission" date="2016-09" db="EMBL/GenBank/DDBJ databases">
        <title>Extensive genetic diversity and differential bi-allelic expression allows diatom success in the polar Southern Ocean.</title>
        <authorList>
            <consortium name="DOE Joint Genome Institute"/>
            <person name="Mock T."/>
            <person name="Otillar R.P."/>
            <person name="Strauss J."/>
            <person name="Dupont C."/>
            <person name="Frickenhaus S."/>
            <person name="Maumus F."/>
            <person name="Mcmullan M."/>
            <person name="Sanges R."/>
            <person name="Schmutz J."/>
            <person name="Toseland A."/>
            <person name="Valas R."/>
            <person name="Veluchamy A."/>
            <person name="Ward B.J."/>
            <person name="Allen A."/>
            <person name="Barry K."/>
            <person name="Falciatore A."/>
            <person name="Ferrante M."/>
            <person name="Fortunato A.E."/>
            <person name="Gloeckner G."/>
            <person name="Gruber A."/>
            <person name="Hipkin R."/>
            <person name="Janech M."/>
            <person name="Kroth P."/>
            <person name="Leese F."/>
            <person name="Lindquist E."/>
            <person name="Lyon B.R."/>
            <person name="Martin J."/>
            <person name="Mayer C."/>
            <person name="Parker M."/>
            <person name="Quesneville H."/>
            <person name="Raymond J."/>
            <person name="Uhlig C."/>
            <person name="Valentin K.U."/>
            <person name="Worden A.Z."/>
            <person name="Armbrust E.V."/>
            <person name="Bowler C."/>
            <person name="Green B."/>
            <person name="Moulton V."/>
            <person name="Van Oosterhout C."/>
            <person name="Grigoriev I."/>
        </authorList>
    </citation>
    <scope>NUCLEOTIDE SEQUENCE [LARGE SCALE GENOMIC DNA]</scope>
    <source>
        <strain evidence="7 8">CCMP1102</strain>
    </source>
</reference>
<keyword evidence="2" id="KW-0853">WD repeat</keyword>
<evidence type="ECO:0000256" key="1">
    <source>
        <dbReference type="ARBA" id="ARBA00008075"/>
    </source>
</evidence>
<comment type="similarity">
    <text evidence="1">Belongs to the WD repeat ESC family.</text>
</comment>
<dbReference type="Pfam" id="PF00400">
    <property type="entry name" value="WD40"/>
    <property type="match status" value="1"/>
</dbReference>
<organism evidence="7 8">
    <name type="scientific">Fragilariopsis cylindrus CCMP1102</name>
    <dbReference type="NCBI Taxonomy" id="635003"/>
    <lineage>
        <taxon>Eukaryota</taxon>
        <taxon>Sar</taxon>
        <taxon>Stramenopiles</taxon>
        <taxon>Ochrophyta</taxon>
        <taxon>Bacillariophyta</taxon>
        <taxon>Bacillariophyceae</taxon>
        <taxon>Bacillariophycidae</taxon>
        <taxon>Bacillariales</taxon>
        <taxon>Bacillariaceae</taxon>
        <taxon>Fragilariopsis</taxon>
    </lineage>
</organism>
<keyword evidence="4" id="KW-0805">Transcription regulation</keyword>
<dbReference type="InterPro" id="IPR051243">
    <property type="entry name" value="PcG_WD-repeat"/>
</dbReference>
<evidence type="ECO:0000256" key="6">
    <source>
        <dbReference type="SAM" id="MobiDB-lite"/>
    </source>
</evidence>
<evidence type="ECO:0000313" key="7">
    <source>
        <dbReference type="EMBL" id="OEU07936.1"/>
    </source>
</evidence>
<dbReference type="Proteomes" id="UP000095751">
    <property type="component" value="Unassembled WGS sequence"/>
</dbReference>
<evidence type="ECO:0000256" key="4">
    <source>
        <dbReference type="ARBA" id="ARBA00023015"/>
    </source>
</evidence>
<proteinExistence type="inferred from homology"/>
<dbReference type="PANTHER" id="PTHR10253">
    <property type="entry name" value="POLYCOMB PROTEIN"/>
    <property type="match status" value="1"/>
</dbReference>
<dbReference type="InterPro" id="IPR001680">
    <property type="entry name" value="WD40_rpt"/>
</dbReference>
<dbReference type="InParanoid" id="A0A1E7EQ67"/>
<gene>
    <name evidence="7" type="ORF">FRACYDRAFT_250562</name>
</gene>
<evidence type="ECO:0000256" key="2">
    <source>
        <dbReference type="ARBA" id="ARBA00022574"/>
    </source>
</evidence>
<protein>
    <submittedName>
        <fullName evidence="7">WD40 repeat-like protein</fullName>
    </submittedName>
</protein>
<name>A0A1E7EQ67_9STRA</name>
<dbReference type="SUPFAM" id="SSF50978">
    <property type="entry name" value="WD40 repeat-like"/>
    <property type="match status" value="1"/>
</dbReference>
<dbReference type="SMART" id="SM00320">
    <property type="entry name" value="WD40"/>
    <property type="match status" value="6"/>
</dbReference>
<keyword evidence="5" id="KW-0804">Transcription</keyword>
<feature type="region of interest" description="Disordered" evidence="6">
    <location>
        <begin position="118"/>
        <end position="137"/>
    </location>
</feature>
<dbReference type="Gene3D" id="2.130.10.10">
    <property type="entry name" value="YVTN repeat-like/Quinoprotein amine dehydrogenase"/>
    <property type="match status" value="1"/>
</dbReference>
<evidence type="ECO:0000256" key="5">
    <source>
        <dbReference type="ARBA" id="ARBA00023163"/>
    </source>
</evidence>
<sequence>MSFSLKQRINEGHELWAIAFSNDTVAVPTTPRNTNTTEMKKGSNNITEQKESSIRYNYFATAGGQQANIYEYQSGGKGAGNNGRKEDWKFKLKQSYESTHTNVEDFFSITFANRRSRQIADDDDSDDDGHEERQQNSRVICVGGSAKEILIIDIETGTLQSKLTGCIGPILDLKAINCEGKTEQNHNLLCSAAGNELKLWNIDTNACIAVFADLYLSDPIDLITVAWHPTGSKLVAAGGHSNNNQVEGIDENNQNMFQIYIWNVLDSDRVHEAIIASSHLPPGSNDRSRFNSLNERFPASKHNDVHTNKVDCVAWVGDLILSKSVYDDIRLWKPLIPPSRIVNNRDTNTSSMIEVQNFIYPGNDLYFLRFATSISDSTSILAVGNSLGQVFVWDLHDIEHSPKILRTVSTSGKKPKKNKPGATHVIRGLAFSPDGNTLVGCDSNGDVFRWDKQEVHQI</sequence>
<accession>A0A1E7EQ67</accession>